<reference evidence="2 3" key="1">
    <citation type="submission" date="2020-08" db="EMBL/GenBank/DDBJ databases">
        <title>Genomic Encyclopedia of Type Strains, Phase IV (KMG-IV): sequencing the most valuable type-strain genomes for metagenomic binning, comparative biology and taxonomic classification.</title>
        <authorList>
            <person name="Goeker M."/>
        </authorList>
    </citation>
    <scope>NUCLEOTIDE SEQUENCE [LARGE SCALE GENOMIC DNA]</scope>
    <source>
        <strain evidence="2 3">DSM 14878</strain>
    </source>
</reference>
<dbReference type="Gene3D" id="2.40.160.170">
    <property type="match status" value="1"/>
</dbReference>
<evidence type="ECO:0008006" key="4">
    <source>
        <dbReference type="Google" id="ProtNLM"/>
    </source>
</evidence>
<accession>A0A7W6F135</accession>
<dbReference type="Proteomes" id="UP000532936">
    <property type="component" value="Unassembled WGS sequence"/>
</dbReference>
<comment type="caution">
    <text evidence="2">The sequence shown here is derived from an EMBL/GenBank/DDBJ whole genome shotgun (WGS) entry which is preliminary data.</text>
</comment>
<proteinExistence type="predicted"/>
<feature type="chain" id="PRO_5031221612" description="Autotransporter outer membrane beta-barrel domain-containing protein" evidence="1">
    <location>
        <begin position="25"/>
        <end position="227"/>
    </location>
</feature>
<feature type="signal peptide" evidence="1">
    <location>
        <begin position="1"/>
        <end position="24"/>
    </location>
</feature>
<name>A0A7W6F135_9CAUL</name>
<sequence>MKTLALTAAFAALPAALIAPDALAQDAGRGRFAVGAQVGTPGAGVQAQYSVNDYIVLRGGYDVLQWETDDTYDGVDYEADIDFQSPGAFVDLHPFGNGFFVSAGAYFGDRGVDLTSDPDQDVEIGGFTFTPEQVGTLTGRIDLESTAPFLGLGYDNTFTRDGRLGFRILAGAAFGDAPQVDLNASGGTLSNQALFQELLVQEEQDIQDEADNYKVLPVVQIGLNYRF</sequence>
<gene>
    <name evidence="2" type="ORF">GGR11_003345</name>
</gene>
<evidence type="ECO:0000256" key="1">
    <source>
        <dbReference type="SAM" id="SignalP"/>
    </source>
</evidence>
<dbReference type="EMBL" id="JACIDA010000005">
    <property type="protein sequence ID" value="MBB3873776.1"/>
    <property type="molecule type" value="Genomic_DNA"/>
</dbReference>
<dbReference type="AlphaFoldDB" id="A0A7W6F135"/>
<organism evidence="2 3">
    <name type="scientific">Brevundimonas mediterranea</name>
    <dbReference type="NCBI Taxonomy" id="74329"/>
    <lineage>
        <taxon>Bacteria</taxon>
        <taxon>Pseudomonadati</taxon>
        <taxon>Pseudomonadota</taxon>
        <taxon>Alphaproteobacteria</taxon>
        <taxon>Caulobacterales</taxon>
        <taxon>Caulobacteraceae</taxon>
        <taxon>Brevundimonas</taxon>
    </lineage>
</organism>
<dbReference type="RefSeq" id="WP_183198878.1">
    <property type="nucleotide sequence ID" value="NZ_JACIDA010000005.1"/>
</dbReference>
<protein>
    <recommendedName>
        <fullName evidence="4">Autotransporter outer membrane beta-barrel domain-containing protein</fullName>
    </recommendedName>
</protein>
<evidence type="ECO:0000313" key="3">
    <source>
        <dbReference type="Proteomes" id="UP000532936"/>
    </source>
</evidence>
<keyword evidence="1" id="KW-0732">Signal</keyword>
<evidence type="ECO:0000313" key="2">
    <source>
        <dbReference type="EMBL" id="MBB3873776.1"/>
    </source>
</evidence>